<organism evidence="3 4">
    <name type="scientific">Erysiphe pulchra</name>
    <dbReference type="NCBI Taxonomy" id="225359"/>
    <lineage>
        <taxon>Eukaryota</taxon>
        <taxon>Fungi</taxon>
        <taxon>Dikarya</taxon>
        <taxon>Ascomycota</taxon>
        <taxon>Pezizomycotina</taxon>
        <taxon>Leotiomycetes</taxon>
        <taxon>Erysiphales</taxon>
        <taxon>Erysiphaceae</taxon>
        <taxon>Erysiphe</taxon>
    </lineage>
</organism>
<feature type="domain" description="G-patch" evidence="2">
    <location>
        <begin position="152"/>
        <end position="221"/>
    </location>
</feature>
<dbReference type="PROSITE" id="PS50174">
    <property type="entry name" value="G_PATCH"/>
    <property type="match status" value="1"/>
</dbReference>
<proteinExistence type="predicted"/>
<dbReference type="Pfam" id="PF07713">
    <property type="entry name" value="DUF1604"/>
    <property type="match status" value="1"/>
</dbReference>
<feature type="region of interest" description="Disordered" evidence="1">
    <location>
        <begin position="364"/>
        <end position="389"/>
    </location>
</feature>
<dbReference type="PANTHER" id="PTHR13384:SF19">
    <property type="entry name" value="G PATCH DOMAIN-CONTAINING PROTEIN 1"/>
    <property type="match status" value="1"/>
</dbReference>
<dbReference type="GO" id="GO:0006397">
    <property type="term" value="P:mRNA processing"/>
    <property type="evidence" value="ECO:0007669"/>
    <property type="project" value="InterPro"/>
</dbReference>
<dbReference type="STRING" id="225359.A0A2S4PU33"/>
<accession>A0A2S4PU33</accession>
<comment type="caution">
    <text evidence="3">The sequence shown here is derived from an EMBL/GenBank/DDBJ whole genome shotgun (WGS) entry which is preliminary data.</text>
</comment>
<feature type="compositionally biased region" description="Polar residues" evidence="1">
    <location>
        <begin position="368"/>
        <end position="383"/>
    </location>
</feature>
<sequence>MTSKRSREIYEANLQAEQSPFVFYGTPLPPQDPDIRDDGSYVPVWKQEVRDERGLKRLHGAFTGGFSAGYFNTVGSKEGWTPSTFISSRSNRNNDASKIRQKRPEDFMDEEDIRDAEDARKVETVAGFSGLGTTANDTFRKAALIDLFRVEGETIGSKLLQKMGWKEGQGIGPRIRRAALLGDDVKSENGSDSTHYFAPKNTAIVRLLKKNDYKGLGYKGEAKLGQRNDYKIGQTQPSDDDDDDNPKSLSTKILKKKKPSGSGFGVGILNDTGSDDEDPYEIGPRISYNRFIGADKKKESKKKKANRGVNPLIGTKPVYFSKKAVTKPRKPSDGYIDGFVLSTKDESSYSLVFIKKYQPPSIPDGWKSSRQTNSPMEATTYDSVSDAARASRLDPKTRASILGELALPGKSVFDYLSPAARNRVATASGKNDLPPALGEIPKEFSMTEGERKKHLISRIPTIDKSTADAALSRGTSGFMPYGDDVAKRNRYRAYLEYQSGLSTIPPSIDSSASEKDWLQELNEFANCAQIFKPMTGSMATRFTSSVIISPSSEDDSKSSTSLLSKFTPKPEDPAEKAAKLSMYGALTRSYKDWYPSRLLCKRFNINPPSHVTSVSSEQNDKGTPWNNTAPELVSKASLNSLMRDSSRFQNGFSKSSNQIGALEIEKDREKMIVDAKEIVVDAGKNDALEGKKAGEAVFRAIFGDDSSDDE</sequence>
<dbReference type="GO" id="GO:0005634">
    <property type="term" value="C:nucleus"/>
    <property type="evidence" value="ECO:0007669"/>
    <property type="project" value="TreeGrafter"/>
</dbReference>
<dbReference type="EMBL" id="PEDP01000569">
    <property type="protein sequence ID" value="POS85545.1"/>
    <property type="molecule type" value="Genomic_DNA"/>
</dbReference>
<dbReference type="Pfam" id="PF01585">
    <property type="entry name" value="G-patch"/>
    <property type="match status" value="1"/>
</dbReference>
<dbReference type="Pfam" id="PF26093">
    <property type="entry name" value="HTH_TGH"/>
    <property type="match status" value="1"/>
</dbReference>
<evidence type="ECO:0000313" key="4">
    <source>
        <dbReference type="Proteomes" id="UP000237438"/>
    </source>
</evidence>
<reference evidence="3 4" key="1">
    <citation type="submission" date="2017-10" db="EMBL/GenBank/DDBJ databases">
        <title>Development of genomic resources for the powdery mildew, Erysiphe pulchra.</title>
        <authorList>
            <person name="Wadl P.A."/>
            <person name="Mack B.M."/>
            <person name="Moore G."/>
            <person name="Beltz S.B."/>
        </authorList>
    </citation>
    <scope>NUCLEOTIDE SEQUENCE [LARGE SCALE GENOMIC DNA]</scope>
    <source>
        <strain evidence="3">Cflorida</strain>
    </source>
</reference>
<dbReference type="Proteomes" id="UP000237438">
    <property type="component" value="Unassembled WGS sequence"/>
</dbReference>
<dbReference type="InterPro" id="IPR000467">
    <property type="entry name" value="G_patch_dom"/>
</dbReference>
<dbReference type="InterPro" id="IPR011666">
    <property type="entry name" value="DUF1604"/>
</dbReference>
<keyword evidence="4" id="KW-1185">Reference proteome</keyword>
<protein>
    <recommendedName>
        <fullName evidence="2">G-patch domain-containing protein</fullName>
    </recommendedName>
</protein>
<dbReference type="OrthoDB" id="20507at2759"/>
<evidence type="ECO:0000259" key="2">
    <source>
        <dbReference type="PROSITE" id="PS50174"/>
    </source>
</evidence>
<dbReference type="AlphaFoldDB" id="A0A2S4PU33"/>
<feature type="region of interest" description="Disordered" evidence="1">
    <location>
        <begin position="549"/>
        <end position="572"/>
    </location>
</feature>
<gene>
    <name evidence="3" type="ORF">EPUL_004578</name>
</gene>
<feature type="region of interest" description="Disordered" evidence="1">
    <location>
        <begin position="227"/>
        <end position="258"/>
    </location>
</feature>
<dbReference type="GO" id="GO:0003723">
    <property type="term" value="F:RNA binding"/>
    <property type="evidence" value="ECO:0007669"/>
    <property type="project" value="TreeGrafter"/>
</dbReference>
<name>A0A2S4PU33_9PEZI</name>
<dbReference type="PANTHER" id="PTHR13384">
    <property type="entry name" value="G PATCH DOMAIN-CONTAINING PROTEIN 1"/>
    <property type="match status" value="1"/>
</dbReference>
<evidence type="ECO:0000313" key="3">
    <source>
        <dbReference type="EMBL" id="POS85545.1"/>
    </source>
</evidence>
<feature type="compositionally biased region" description="Low complexity" evidence="1">
    <location>
        <begin position="558"/>
        <end position="567"/>
    </location>
</feature>
<evidence type="ECO:0000256" key="1">
    <source>
        <dbReference type="SAM" id="MobiDB-lite"/>
    </source>
</evidence>